<dbReference type="OrthoDB" id="5500612at2"/>
<keyword evidence="2" id="KW-0378">Hydrolase</keyword>
<gene>
    <name evidence="2" type="ORF">DNX69_16740</name>
</gene>
<evidence type="ECO:0000313" key="2">
    <source>
        <dbReference type="EMBL" id="PZA10980.1"/>
    </source>
</evidence>
<protein>
    <submittedName>
        <fullName evidence="2">Endonuclease</fullName>
    </submittedName>
</protein>
<comment type="caution">
    <text evidence="2">The sequence shown here is derived from an EMBL/GenBank/DDBJ whole genome shotgun (WGS) entry which is preliminary data.</text>
</comment>
<dbReference type="AlphaFoldDB" id="A0A323UHG2"/>
<dbReference type="Proteomes" id="UP000248134">
    <property type="component" value="Unassembled WGS sequence"/>
</dbReference>
<proteinExistence type="predicted"/>
<dbReference type="RefSeq" id="WP_110787071.1">
    <property type="nucleotide sequence ID" value="NZ_QKQS01000023.1"/>
</dbReference>
<keyword evidence="2" id="KW-0255">Endonuclease</keyword>
<keyword evidence="2" id="KW-0540">Nuclease</keyword>
<accession>A0A323UHG2</accession>
<dbReference type="SUPFAM" id="SSF56219">
    <property type="entry name" value="DNase I-like"/>
    <property type="match status" value="1"/>
</dbReference>
<dbReference type="InterPro" id="IPR036691">
    <property type="entry name" value="Endo/exonu/phosph_ase_sf"/>
</dbReference>
<name>A0A323UHG2_RHOPL</name>
<dbReference type="GO" id="GO:0004519">
    <property type="term" value="F:endonuclease activity"/>
    <property type="evidence" value="ECO:0007669"/>
    <property type="project" value="UniProtKB-KW"/>
</dbReference>
<organism evidence="2 3">
    <name type="scientific">Rhodopseudomonas palustris</name>
    <dbReference type="NCBI Taxonomy" id="1076"/>
    <lineage>
        <taxon>Bacteria</taxon>
        <taxon>Pseudomonadati</taxon>
        <taxon>Pseudomonadota</taxon>
        <taxon>Alphaproteobacteria</taxon>
        <taxon>Hyphomicrobiales</taxon>
        <taxon>Nitrobacteraceae</taxon>
        <taxon>Rhodopseudomonas</taxon>
    </lineage>
</organism>
<evidence type="ECO:0000256" key="1">
    <source>
        <dbReference type="SAM" id="MobiDB-lite"/>
    </source>
</evidence>
<dbReference type="CDD" id="cd10283">
    <property type="entry name" value="MnuA_DNase1-like"/>
    <property type="match status" value="1"/>
</dbReference>
<sequence length="385" mass="43469">MDYTGLRRLKGPDRARIITALIALRAGLRKLPPKQPGNFLLSTWNIREFGGSKYGGRTLDALYCIAECINRFDLVAVQEVRQDLVALKQVVRILGRDWDYVYTDVTFGSRGNGERLAFLFNRSRVSFTGLAGELVLPSKSATELVAQVARTPFICGFQSGWAKFNLCTVHIYYGTGKKDDPDRLRDIEETAKLLATKAKSYIDLDHPVDYSPENLVLLGDFNIFGREDATFQALTKNRFTIPEELLRQKGSNVAEDKFYDQIAFYRQGSGLKCEAAGVFNFYRYIFNDARTYKKVMPTTAKFDSWRTYQMSDHLIMWTEFEVDKTDAYLRNLMREDADAAPGASKRAARATTGKISARKATAKKTAKTKEATKKAAKRKTAKKAA</sequence>
<dbReference type="Gene3D" id="3.60.10.10">
    <property type="entry name" value="Endonuclease/exonuclease/phosphatase"/>
    <property type="match status" value="1"/>
</dbReference>
<feature type="compositionally biased region" description="Basic residues" evidence="1">
    <location>
        <begin position="374"/>
        <end position="385"/>
    </location>
</feature>
<dbReference type="EMBL" id="QKQS01000023">
    <property type="protein sequence ID" value="PZA10980.1"/>
    <property type="molecule type" value="Genomic_DNA"/>
</dbReference>
<reference evidence="2 3" key="1">
    <citation type="submission" date="2018-06" db="EMBL/GenBank/DDBJ databases">
        <title>Draft Whole-Genome Sequence of the purple photosynthetic bacterium Rhodospeudomonas palustris XCP.</title>
        <authorList>
            <person name="Rayyan A."/>
            <person name="Meyer T.E."/>
            <person name="Kyndt J.A."/>
        </authorList>
    </citation>
    <scope>NUCLEOTIDE SEQUENCE [LARGE SCALE GENOMIC DNA]</scope>
    <source>
        <strain evidence="2 3">XCP</strain>
    </source>
</reference>
<feature type="compositionally biased region" description="Basic residues" evidence="1">
    <location>
        <begin position="356"/>
        <end position="366"/>
    </location>
</feature>
<evidence type="ECO:0000313" key="3">
    <source>
        <dbReference type="Proteomes" id="UP000248134"/>
    </source>
</evidence>
<feature type="region of interest" description="Disordered" evidence="1">
    <location>
        <begin position="340"/>
        <end position="385"/>
    </location>
</feature>